<reference evidence="2 3" key="1">
    <citation type="submission" date="2015-02" db="EMBL/GenBank/DDBJ databases">
        <title>Genome Sequence of Jannaschia aquimarina DSM28248, a member of the Roseobacter clade.</title>
        <authorList>
            <person name="Voget S."/>
            <person name="Daniel R."/>
        </authorList>
    </citation>
    <scope>NUCLEOTIDE SEQUENCE [LARGE SCALE GENOMIC DNA]</scope>
    <source>
        <strain evidence="2 3">GSW-M26</strain>
    </source>
</reference>
<dbReference type="Proteomes" id="UP000032232">
    <property type="component" value="Unassembled WGS sequence"/>
</dbReference>
<gene>
    <name evidence="2" type="primary">mnmC_2</name>
    <name evidence="2" type="ORF">jaqu_18950</name>
</gene>
<dbReference type="GO" id="GO:0016491">
    <property type="term" value="F:oxidoreductase activity"/>
    <property type="evidence" value="ECO:0007669"/>
    <property type="project" value="InterPro"/>
</dbReference>
<dbReference type="EC" id="2.1.1.61" evidence="2"/>
<dbReference type="Pfam" id="PF01593">
    <property type="entry name" value="Amino_oxidase"/>
    <property type="match status" value="1"/>
</dbReference>
<feature type="domain" description="Amine oxidase" evidence="1">
    <location>
        <begin position="30"/>
        <end position="293"/>
    </location>
</feature>
<dbReference type="SUPFAM" id="SSF51905">
    <property type="entry name" value="FAD/NAD(P)-binding domain"/>
    <property type="match status" value="1"/>
</dbReference>
<keyword evidence="2" id="KW-0808">Transferase</keyword>
<proteinExistence type="predicted"/>
<dbReference type="InterPro" id="IPR036188">
    <property type="entry name" value="FAD/NAD-bd_sf"/>
</dbReference>
<keyword evidence="2" id="KW-0489">Methyltransferase</keyword>
<evidence type="ECO:0000313" key="3">
    <source>
        <dbReference type="Proteomes" id="UP000032232"/>
    </source>
</evidence>
<evidence type="ECO:0000259" key="1">
    <source>
        <dbReference type="Pfam" id="PF01593"/>
    </source>
</evidence>
<dbReference type="GO" id="GO:0032259">
    <property type="term" value="P:methylation"/>
    <property type="evidence" value="ECO:0007669"/>
    <property type="project" value="UniProtKB-KW"/>
</dbReference>
<accession>A0A0D1EFA7</accession>
<dbReference type="PANTHER" id="PTHR42923">
    <property type="entry name" value="PROTOPORPHYRINOGEN OXIDASE"/>
    <property type="match status" value="1"/>
</dbReference>
<dbReference type="EMBL" id="JYFE01000036">
    <property type="protein sequence ID" value="KIT16299.1"/>
    <property type="molecule type" value="Genomic_DNA"/>
</dbReference>
<dbReference type="Gene3D" id="3.50.50.60">
    <property type="entry name" value="FAD/NAD(P)-binding domain"/>
    <property type="match status" value="1"/>
</dbReference>
<evidence type="ECO:0000313" key="2">
    <source>
        <dbReference type="EMBL" id="KIT16299.1"/>
    </source>
</evidence>
<protein>
    <submittedName>
        <fullName evidence="2">MnmC_2 protein</fullName>
        <ecNumber evidence="2">2.1.1.61</ecNumber>
    </submittedName>
</protein>
<dbReference type="PATRIC" id="fig|935700.4.peg.1962"/>
<dbReference type="InterPro" id="IPR002937">
    <property type="entry name" value="Amino_oxidase"/>
</dbReference>
<dbReference type="STRING" id="935700.jaqu_18950"/>
<dbReference type="InterPro" id="IPR050464">
    <property type="entry name" value="Zeta_carotene_desat/Oxidored"/>
</dbReference>
<dbReference type="OrthoDB" id="7495318at2"/>
<dbReference type="AlphaFoldDB" id="A0A0D1EFA7"/>
<organism evidence="2 3">
    <name type="scientific">Jannaschia aquimarina</name>
    <dbReference type="NCBI Taxonomy" id="935700"/>
    <lineage>
        <taxon>Bacteria</taxon>
        <taxon>Pseudomonadati</taxon>
        <taxon>Pseudomonadota</taxon>
        <taxon>Alphaproteobacteria</taxon>
        <taxon>Rhodobacterales</taxon>
        <taxon>Roseobacteraceae</taxon>
        <taxon>Jannaschia</taxon>
    </lineage>
</organism>
<comment type="caution">
    <text evidence="2">The sequence shown here is derived from an EMBL/GenBank/DDBJ whole genome shotgun (WGS) entry which is preliminary data.</text>
</comment>
<name>A0A0D1EFA7_9RHOB</name>
<dbReference type="RefSeq" id="WP_052500885.1">
    <property type="nucleotide sequence ID" value="NZ_FZPF01000009.1"/>
</dbReference>
<keyword evidence="3" id="KW-1185">Reference proteome</keyword>
<sequence length="466" mass="50953">MAPQEAPTPPALNEGASAGKKHVVVLGGGIAGLSAAYRLNRAGYAVTLLEATGRLGGTHRDFRIGPYTFDAGSFFYEGGARLFDLAPGLKEMCQTRKRILRRVARGGQIQPYAFTLSELRRWPPRQLVVGLFDLLTARMRHRRDGTLDAICRRRLGDTIYAGTGLSDYIARFHHIPANQIDEAFFFSRMSQIDRATRSKAILDQGLRILRLKKRQVKVWPPLYIRPAEGYAPIFGAIARELSDAGVSLNLEEPVTGIARGAAGLTVETAKARYSADAVVSTIPVEVVHRLLFGETTGLVSLNLLTLFVSAASITEEAGNVLYNFERDGAWKRATIYSRLYPEQGDGRAFFAVEITLPPGSSPDPEKAFTETAAHMEGLGLAEGMSFEGHTVVPHAYPVYSVGLQDEVQRILDRISEFGIVSLGRQGRFEYLPTSTGVIRRVSEELASSDLVPLSVSNSETTDPARS</sequence>
<dbReference type="GO" id="GO:0004808">
    <property type="term" value="F:tRNA (5-methylaminomethyl-2-thiouridylate)(34)-methyltransferase activity"/>
    <property type="evidence" value="ECO:0007669"/>
    <property type="project" value="UniProtKB-EC"/>
</dbReference>